<evidence type="ECO:0000313" key="4">
    <source>
        <dbReference type="EMBL" id="KGO86655.1"/>
    </source>
</evidence>
<feature type="domain" description="YNCE-like beta-propeller" evidence="3">
    <location>
        <begin position="22"/>
        <end position="339"/>
    </location>
</feature>
<dbReference type="STRING" id="1121895.GCA_000378485_02946"/>
<dbReference type="InterPro" id="IPR051200">
    <property type="entry name" value="Host-pathogen_enzymatic-act"/>
</dbReference>
<dbReference type="Pfam" id="PF21783">
    <property type="entry name" value="YNCE"/>
    <property type="match status" value="1"/>
</dbReference>
<evidence type="ECO:0000256" key="2">
    <source>
        <dbReference type="SAM" id="SignalP"/>
    </source>
</evidence>
<keyword evidence="1 2" id="KW-0732">Signal</keyword>
<dbReference type="eggNOG" id="COG3391">
    <property type="taxonomic scope" value="Bacteria"/>
</dbReference>
<dbReference type="Proteomes" id="UP000030152">
    <property type="component" value="Unassembled WGS sequence"/>
</dbReference>
<reference evidence="4 5" key="1">
    <citation type="submission" date="2013-09" db="EMBL/GenBank/DDBJ databases">
        <authorList>
            <person name="Zeng Z."/>
            <person name="Chen C."/>
        </authorList>
    </citation>
    <scope>NUCLEOTIDE SEQUENCE [LARGE SCALE GENOMIC DNA]</scope>
    <source>
        <strain evidence="4 5">WB 3.3-2</strain>
    </source>
</reference>
<dbReference type="InterPro" id="IPR015943">
    <property type="entry name" value="WD40/YVTN_repeat-like_dom_sf"/>
</dbReference>
<evidence type="ECO:0000313" key="5">
    <source>
        <dbReference type="Proteomes" id="UP000030152"/>
    </source>
</evidence>
<keyword evidence="5" id="KW-1185">Reference proteome</keyword>
<dbReference type="NCBIfam" id="TIGR02276">
    <property type="entry name" value="beta_rpt_yvtn"/>
    <property type="match status" value="2"/>
</dbReference>
<dbReference type="InterPro" id="IPR011048">
    <property type="entry name" value="Haem_d1_sf"/>
</dbReference>
<dbReference type="OrthoDB" id="9803927at2"/>
<gene>
    <name evidence="4" type="ORF">Q765_10590</name>
</gene>
<organism evidence="4 5">
    <name type="scientific">Flavobacterium rivuli WB 3.3-2 = DSM 21788</name>
    <dbReference type="NCBI Taxonomy" id="1121895"/>
    <lineage>
        <taxon>Bacteria</taxon>
        <taxon>Pseudomonadati</taxon>
        <taxon>Bacteroidota</taxon>
        <taxon>Flavobacteriia</taxon>
        <taxon>Flavobacteriales</taxon>
        <taxon>Flavobacteriaceae</taxon>
        <taxon>Flavobacterium</taxon>
    </lineage>
</organism>
<sequence length="469" mass="50453">MKTLKNSLIAVAAFITGAVTAQSHDSHDRVYTANQVSNTVSVINPATNTFLGEIRLGKPYPNVLSPLYKGEALVHGLRYSKEKKMLAVVSIGSNAVTLISTETNKVLKTIYIGRAPHEPTFTPDSKQIWVSVRGEAYVSVIDVEKMEEVKRVSVADGPGMISFSPDGSTAYVCSSFTPELAIVRTSDYQIVKRIPVTSPFSPNIFTSPDGKWVALTHKDTGKVTVIDTKDNTIAKVITTGPITNHVTFIIINKELIMLVTVGGENKVKAYNVAKDFKLQNTTDVGALPHGIWPSPDGKRLYVGIEYGDQVQAIDLSTMKVIATIAIGQSPQALVYADNAVTDVNNTTALSPLNDRTATQVIAFKNTTEGSTLKGRIAVRSIGLADLVEQSFGGLKPKTAYILALSKSASQPYTADYEVNSFISDDKGAYAGQSTGLVKSLEADSTIDYMNVVLIEKQTAEAVLIGSLQN</sequence>
<dbReference type="PANTHER" id="PTHR47197">
    <property type="entry name" value="PROTEIN NIRF"/>
    <property type="match status" value="1"/>
</dbReference>
<dbReference type="SUPFAM" id="SSF51004">
    <property type="entry name" value="C-terminal (heme d1) domain of cytochrome cd1-nitrite reductase"/>
    <property type="match status" value="1"/>
</dbReference>
<protein>
    <recommendedName>
        <fullName evidence="3">YNCE-like beta-propeller domain-containing protein</fullName>
    </recommendedName>
</protein>
<feature type="signal peptide" evidence="2">
    <location>
        <begin position="1"/>
        <end position="21"/>
    </location>
</feature>
<dbReference type="InterPro" id="IPR048433">
    <property type="entry name" value="YNCE-like_beta-prop"/>
</dbReference>
<evidence type="ECO:0000256" key="1">
    <source>
        <dbReference type="ARBA" id="ARBA00022729"/>
    </source>
</evidence>
<feature type="chain" id="PRO_5002003097" description="YNCE-like beta-propeller domain-containing protein" evidence="2">
    <location>
        <begin position="22"/>
        <end position="469"/>
    </location>
</feature>
<dbReference type="PANTHER" id="PTHR47197:SF3">
    <property type="entry name" value="DIHYDRO-HEME D1 DEHYDROGENASE"/>
    <property type="match status" value="1"/>
</dbReference>
<name>A0A0A2MEG7_9FLAO</name>
<proteinExistence type="predicted"/>
<dbReference type="Gene3D" id="2.130.10.10">
    <property type="entry name" value="YVTN repeat-like/Quinoprotein amine dehydrogenase"/>
    <property type="match status" value="2"/>
</dbReference>
<comment type="caution">
    <text evidence="4">The sequence shown here is derived from an EMBL/GenBank/DDBJ whole genome shotgun (WGS) entry which is preliminary data.</text>
</comment>
<accession>A0A0A2MEG7</accession>
<dbReference type="InterPro" id="IPR011964">
    <property type="entry name" value="YVTN_b-propeller_repeat"/>
</dbReference>
<dbReference type="EMBL" id="JRLX01000009">
    <property type="protein sequence ID" value="KGO86655.1"/>
    <property type="molecule type" value="Genomic_DNA"/>
</dbReference>
<dbReference type="AlphaFoldDB" id="A0A0A2MEG7"/>
<evidence type="ECO:0000259" key="3">
    <source>
        <dbReference type="Pfam" id="PF21783"/>
    </source>
</evidence>
<dbReference type="RefSeq" id="WP_020214114.1">
    <property type="nucleotide sequence ID" value="NZ_JRLX01000009.1"/>
</dbReference>